<protein>
    <submittedName>
        <fullName evidence="1">Uncharacterized protein</fullName>
    </submittedName>
</protein>
<dbReference type="EMBL" id="GGEC01090734">
    <property type="protein sequence ID" value="MBX71218.1"/>
    <property type="molecule type" value="Transcribed_RNA"/>
</dbReference>
<reference evidence="1" key="1">
    <citation type="submission" date="2018-02" db="EMBL/GenBank/DDBJ databases">
        <title>Rhizophora mucronata_Transcriptome.</title>
        <authorList>
            <person name="Meera S.P."/>
            <person name="Sreeshan A."/>
            <person name="Augustine A."/>
        </authorList>
    </citation>
    <scope>NUCLEOTIDE SEQUENCE</scope>
    <source>
        <tissue evidence="1">Leaf</tissue>
    </source>
</reference>
<name>A0A2P2QW73_RHIMU</name>
<sequence length="23" mass="2565">MLVRLTIYAVLFAYISGPGFYGI</sequence>
<dbReference type="AlphaFoldDB" id="A0A2P2QW73"/>
<evidence type="ECO:0000313" key="1">
    <source>
        <dbReference type="EMBL" id="MBX71218.1"/>
    </source>
</evidence>
<accession>A0A2P2QW73</accession>
<proteinExistence type="predicted"/>
<organism evidence="1">
    <name type="scientific">Rhizophora mucronata</name>
    <name type="common">Asiatic mangrove</name>
    <dbReference type="NCBI Taxonomy" id="61149"/>
    <lineage>
        <taxon>Eukaryota</taxon>
        <taxon>Viridiplantae</taxon>
        <taxon>Streptophyta</taxon>
        <taxon>Embryophyta</taxon>
        <taxon>Tracheophyta</taxon>
        <taxon>Spermatophyta</taxon>
        <taxon>Magnoliopsida</taxon>
        <taxon>eudicotyledons</taxon>
        <taxon>Gunneridae</taxon>
        <taxon>Pentapetalae</taxon>
        <taxon>rosids</taxon>
        <taxon>fabids</taxon>
        <taxon>Malpighiales</taxon>
        <taxon>Rhizophoraceae</taxon>
        <taxon>Rhizophora</taxon>
    </lineage>
</organism>